<keyword evidence="1 8" id="KW-0132">Cell division</keyword>
<dbReference type="NCBIfam" id="NF003413">
    <property type="entry name" value="PRK04778.1-7"/>
    <property type="match status" value="1"/>
</dbReference>
<proteinExistence type="inferred from homology"/>
<gene>
    <name evidence="8" type="primary">ezrA</name>
    <name evidence="9" type="ORF">SAMN04487936_10146</name>
</gene>
<keyword evidence="2 8" id="KW-0812">Transmembrane</keyword>
<evidence type="ECO:0000256" key="2">
    <source>
        <dbReference type="ARBA" id="ARBA00022692"/>
    </source>
</evidence>
<evidence type="ECO:0000256" key="1">
    <source>
        <dbReference type="ARBA" id="ARBA00022618"/>
    </source>
</evidence>
<evidence type="ECO:0000313" key="10">
    <source>
        <dbReference type="Proteomes" id="UP000183557"/>
    </source>
</evidence>
<feature type="coiled-coil region" evidence="8">
    <location>
        <begin position="317"/>
        <end position="344"/>
    </location>
</feature>
<keyword evidence="5 8" id="KW-0472">Membrane</keyword>
<feature type="coiled-coil region" evidence="8">
    <location>
        <begin position="79"/>
        <end position="132"/>
    </location>
</feature>
<protein>
    <recommendedName>
        <fullName evidence="8">Septation ring formation regulator EzrA</fullName>
    </recommendedName>
</protein>
<feature type="coiled-coil region" evidence="8">
    <location>
        <begin position="376"/>
        <end position="417"/>
    </location>
</feature>
<dbReference type="InterPro" id="IPR010379">
    <property type="entry name" value="EzrA"/>
</dbReference>
<organism evidence="9 10">
    <name type="scientific">Halobacillus dabanensis</name>
    <dbReference type="NCBI Taxonomy" id="240302"/>
    <lineage>
        <taxon>Bacteria</taxon>
        <taxon>Bacillati</taxon>
        <taxon>Bacillota</taxon>
        <taxon>Bacilli</taxon>
        <taxon>Bacillales</taxon>
        <taxon>Bacillaceae</taxon>
        <taxon>Halobacillus</taxon>
    </lineage>
</organism>
<keyword evidence="4 8" id="KW-0175">Coiled coil</keyword>
<evidence type="ECO:0000313" key="9">
    <source>
        <dbReference type="EMBL" id="SFJ11604.1"/>
    </source>
</evidence>
<dbReference type="RefSeq" id="WP_075034557.1">
    <property type="nucleotide sequence ID" value="NZ_FOSB01000001.1"/>
</dbReference>
<evidence type="ECO:0000256" key="8">
    <source>
        <dbReference type="HAMAP-Rule" id="MF_00728"/>
    </source>
</evidence>
<evidence type="ECO:0000256" key="3">
    <source>
        <dbReference type="ARBA" id="ARBA00022989"/>
    </source>
</evidence>
<keyword evidence="6 8" id="KW-0717">Septation</keyword>
<comment type="function">
    <text evidence="8">Negative regulator of FtsZ ring formation; modulates the frequency and position of FtsZ ring formation. Inhibits FtsZ ring formation at polar sites. Interacts either with FtsZ or with one of its binding partners to promote depolymerization.</text>
</comment>
<dbReference type="GO" id="GO:0000917">
    <property type="term" value="P:division septum assembly"/>
    <property type="evidence" value="ECO:0007669"/>
    <property type="project" value="UniProtKB-KW"/>
</dbReference>
<dbReference type="AlphaFoldDB" id="A0A1I3NQR3"/>
<keyword evidence="7 8" id="KW-0131">Cell cycle</keyword>
<keyword evidence="8" id="KW-1003">Cell membrane</keyword>
<reference evidence="10" key="1">
    <citation type="submission" date="2016-10" db="EMBL/GenBank/DDBJ databases">
        <authorList>
            <person name="Varghese N."/>
            <person name="Submissions S."/>
        </authorList>
    </citation>
    <scope>NUCLEOTIDE SEQUENCE [LARGE SCALE GENOMIC DNA]</scope>
    <source>
        <strain evidence="10">CGMCC 1.3704</strain>
    </source>
</reference>
<sequence length="563" mass="66539">MKFVIGAILLLIALFIIGLIWRKKVYDEVDRLEGWKMDIMNRHVTEELSKVKSLNLSGETQEKFEAWRERWDRILTKDLPELEEDLFDAEEAADRYRIKRVKAVLANTEKKLVAIEDEIKKMFQELEDLLDSEKQSRIEIETLEPELKDLTKTLIQNRHQYGNAVRFFEQRVEGLKERLVEFEQLTEQGDYIEANALVHTIREETSQLTEDVNNFPERYKQVRSDLPDQLRELKNGVEEMKAEGYRIAHFDFLPEIHTYERSLGEMVKQLDTGDQTGVNETIEEIKTRIQEMYQLLESEAVAHHYVEKQLAPLKHQLDELEFVLADTEQELHEIQQTYQVEEGDLESHHRLKNWFNQMRKRVTSIDFKREDGETSYAGIREDLEDVQKQLKELQEKHEYFQERVQNLRKDEREAKQKLTNMDGLLMDTHRRLKRSNIPGIPTTVYEDMKEASSKIDEVFQTLEKQPLDMGIVNEKLDDAIIMTEKLSEDAEKVMEEAQLAERVIQYGNRYRSKYPILAAKLLEAEDQFRTYHYEEALKLATDALREVDPNALSKIDQEEEVLV</sequence>
<accession>A0A1I3NQR3</accession>
<keyword evidence="3 8" id="KW-1133">Transmembrane helix</keyword>
<feature type="topological domain" description="Extracellular" evidence="8">
    <location>
        <begin position="1"/>
        <end position="2"/>
    </location>
</feature>
<comment type="subcellular location">
    <subcellularLocation>
        <location evidence="8">Cell membrane</location>
        <topology evidence="8">Single-pass membrane protein</topology>
    </subcellularLocation>
    <text evidence="8">Colocalized with FtsZ to the nascent septal site.</text>
</comment>
<evidence type="ECO:0000256" key="7">
    <source>
        <dbReference type="ARBA" id="ARBA00023306"/>
    </source>
</evidence>
<comment type="similarity">
    <text evidence="8">Belongs to the EzrA family.</text>
</comment>
<evidence type="ECO:0000256" key="5">
    <source>
        <dbReference type="ARBA" id="ARBA00023136"/>
    </source>
</evidence>
<dbReference type="OrthoDB" id="1654473at2"/>
<name>A0A1I3NQR3_HALDA</name>
<dbReference type="Proteomes" id="UP000183557">
    <property type="component" value="Unassembled WGS sequence"/>
</dbReference>
<dbReference type="GO" id="GO:0005886">
    <property type="term" value="C:plasma membrane"/>
    <property type="evidence" value="ECO:0007669"/>
    <property type="project" value="UniProtKB-SubCell"/>
</dbReference>
<evidence type="ECO:0000256" key="4">
    <source>
        <dbReference type="ARBA" id="ARBA00023054"/>
    </source>
</evidence>
<evidence type="ECO:0000256" key="6">
    <source>
        <dbReference type="ARBA" id="ARBA00023210"/>
    </source>
</evidence>
<dbReference type="HAMAP" id="MF_00728">
    <property type="entry name" value="EzrA"/>
    <property type="match status" value="1"/>
</dbReference>
<dbReference type="Pfam" id="PF06160">
    <property type="entry name" value="EzrA"/>
    <property type="match status" value="1"/>
</dbReference>
<keyword evidence="10" id="KW-1185">Reference proteome</keyword>
<feature type="topological domain" description="Cytoplasmic" evidence="8">
    <location>
        <begin position="22"/>
        <end position="563"/>
    </location>
</feature>
<dbReference type="GO" id="GO:0000921">
    <property type="term" value="P:septin ring assembly"/>
    <property type="evidence" value="ECO:0007669"/>
    <property type="project" value="InterPro"/>
</dbReference>
<dbReference type="EMBL" id="FOSB01000001">
    <property type="protein sequence ID" value="SFJ11604.1"/>
    <property type="molecule type" value="Genomic_DNA"/>
</dbReference>
<dbReference type="GO" id="GO:0005940">
    <property type="term" value="C:septin ring"/>
    <property type="evidence" value="ECO:0007669"/>
    <property type="project" value="InterPro"/>
</dbReference>